<dbReference type="Gene3D" id="1.10.1670.10">
    <property type="entry name" value="Helix-hairpin-Helix base-excision DNA repair enzymes (C-terminal)"/>
    <property type="match status" value="1"/>
</dbReference>
<comment type="similarity">
    <text evidence="1">Belongs to the type-1 OGG1 family.</text>
</comment>
<keyword evidence="6" id="KW-0456">Lyase</keyword>
<comment type="catalytic activity">
    <reaction evidence="9">
        <text>2'-deoxyribonucleotide-(2'-deoxyribose 5'-phosphate)-2'-deoxyribonucleotide-DNA = a 3'-end 2'-deoxyribonucleotide-(2,3-dehydro-2,3-deoxyribose 5'-phosphate)-DNA + a 5'-end 5'-phospho-2'-deoxyribonucleoside-DNA + H(+)</text>
        <dbReference type="Rhea" id="RHEA:66592"/>
        <dbReference type="Rhea" id="RHEA-COMP:13180"/>
        <dbReference type="Rhea" id="RHEA-COMP:16897"/>
        <dbReference type="Rhea" id="RHEA-COMP:17067"/>
        <dbReference type="ChEBI" id="CHEBI:15378"/>
        <dbReference type="ChEBI" id="CHEBI:136412"/>
        <dbReference type="ChEBI" id="CHEBI:157695"/>
        <dbReference type="ChEBI" id="CHEBI:167181"/>
        <dbReference type="EC" id="4.2.99.18"/>
    </reaction>
</comment>
<dbReference type="InterPro" id="IPR052054">
    <property type="entry name" value="Oxidative_DNA_repair_enzyme"/>
</dbReference>
<organism evidence="12 13">
    <name type="scientific">Chloropicon primus</name>
    <dbReference type="NCBI Taxonomy" id="1764295"/>
    <lineage>
        <taxon>Eukaryota</taxon>
        <taxon>Viridiplantae</taxon>
        <taxon>Chlorophyta</taxon>
        <taxon>Chloropicophyceae</taxon>
        <taxon>Chloropicales</taxon>
        <taxon>Chloropicaceae</taxon>
        <taxon>Chloropicon</taxon>
    </lineage>
</organism>
<evidence type="ECO:0000256" key="7">
    <source>
        <dbReference type="ARBA" id="ARBA00023268"/>
    </source>
</evidence>
<keyword evidence="4" id="KW-0378">Hydrolase</keyword>
<dbReference type="InterPro" id="IPR023170">
    <property type="entry name" value="HhH_base_excis_C"/>
</dbReference>
<evidence type="ECO:0000256" key="1">
    <source>
        <dbReference type="ARBA" id="ARBA00010679"/>
    </source>
</evidence>
<dbReference type="Pfam" id="PF00730">
    <property type="entry name" value="HhH-GPD"/>
    <property type="match status" value="1"/>
</dbReference>
<evidence type="ECO:0000256" key="9">
    <source>
        <dbReference type="ARBA" id="ARBA00044632"/>
    </source>
</evidence>
<evidence type="ECO:0000256" key="3">
    <source>
        <dbReference type="ARBA" id="ARBA00022763"/>
    </source>
</evidence>
<dbReference type="STRING" id="1764295.A0A5B8MH29"/>
<accession>A0A5B8MH29</accession>
<dbReference type="GO" id="GO:0003684">
    <property type="term" value="F:damaged DNA binding"/>
    <property type="evidence" value="ECO:0007669"/>
    <property type="project" value="InterPro"/>
</dbReference>
<dbReference type="SMART" id="SM00478">
    <property type="entry name" value="ENDO3c"/>
    <property type="match status" value="1"/>
</dbReference>
<dbReference type="GO" id="GO:0140078">
    <property type="term" value="F:class I DNA-(apurinic or apyrimidinic site) endonuclease activity"/>
    <property type="evidence" value="ECO:0007669"/>
    <property type="project" value="UniProtKB-EC"/>
</dbReference>
<dbReference type="SUPFAM" id="SSF55945">
    <property type="entry name" value="TATA-box binding protein-like"/>
    <property type="match status" value="1"/>
</dbReference>
<evidence type="ECO:0000256" key="8">
    <source>
        <dbReference type="ARBA" id="ARBA00023295"/>
    </source>
</evidence>
<dbReference type="PANTHER" id="PTHR10242">
    <property type="entry name" value="8-OXOGUANINE DNA GLYCOSYLASE"/>
    <property type="match status" value="1"/>
</dbReference>
<dbReference type="EC" id="4.2.99.18" evidence="2"/>
<dbReference type="Gene3D" id="1.10.340.30">
    <property type="entry name" value="Hypothetical protein, domain 2"/>
    <property type="match status" value="1"/>
</dbReference>
<keyword evidence="3" id="KW-0227">DNA damage</keyword>
<evidence type="ECO:0000256" key="4">
    <source>
        <dbReference type="ARBA" id="ARBA00022801"/>
    </source>
</evidence>
<keyword evidence="5" id="KW-0234">DNA repair</keyword>
<dbReference type="Gene3D" id="3.30.310.40">
    <property type="match status" value="1"/>
</dbReference>
<dbReference type="SUPFAM" id="SSF48150">
    <property type="entry name" value="DNA-glycosylase"/>
    <property type="match status" value="1"/>
</dbReference>
<evidence type="ECO:0000313" key="12">
    <source>
        <dbReference type="EMBL" id="QDZ19581.1"/>
    </source>
</evidence>
<dbReference type="GO" id="GO:0005634">
    <property type="term" value="C:nucleus"/>
    <property type="evidence" value="ECO:0007669"/>
    <property type="project" value="TreeGrafter"/>
</dbReference>
<keyword evidence="7" id="KW-0511">Multifunctional enzyme</keyword>
<evidence type="ECO:0000313" key="13">
    <source>
        <dbReference type="Proteomes" id="UP000316726"/>
    </source>
</evidence>
<dbReference type="OrthoDB" id="238681at2759"/>
<dbReference type="AlphaFoldDB" id="A0A5B8MH29"/>
<evidence type="ECO:0000259" key="11">
    <source>
        <dbReference type="SMART" id="SM00478"/>
    </source>
</evidence>
<feature type="region of interest" description="Disordered" evidence="10">
    <location>
        <begin position="327"/>
        <end position="361"/>
    </location>
</feature>
<sequence>MGSLPKAWHTLGVPKEELYLSHTLPVGQTFRWVETREGAFTGIIGSRAYELEQLADSVRYRVVARGGRGAEGRSDEETAEDLEVLREYFQLHLKLRDFIEHWSSCDNRFSAVKEYYPGARLLRQDPVECLFSFVCSSNNNISRIHGMVNNLCKLYGSEIDNGKAGTGAEDKDAKKLYMFPTLEELSGATEETLRAHGFGYRAKFITGTVQKLNSKPGGGAAWLRSLRDVPYKEASAALTELPGVGPKVAACVCLFSLDKFEAIPVDTHVWRLVCTHYRPDLQEKKSVTPRLMDIAERALIDVFGSHAGWAHNVLFLAELAQLKKRLPEKLQTPTKKKRKKAEEGAEPKRKSPKKDVKRVLE</sequence>
<evidence type="ECO:0000256" key="2">
    <source>
        <dbReference type="ARBA" id="ARBA00012720"/>
    </source>
</evidence>
<dbReference type="EMBL" id="CP031036">
    <property type="protein sequence ID" value="QDZ19581.1"/>
    <property type="molecule type" value="Genomic_DNA"/>
</dbReference>
<dbReference type="InterPro" id="IPR003265">
    <property type="entry name" value="HhH-GPD_domain"/>
</dbReference>
<evidence type="ECO:0000256" key="5">
    <source>
        <dbReference type="ARBA" id="ARBA00023204"/>
    </source>
</evidence>
<dbReference type="InterPro" id="IPR011257">
    <property type="entry name" value="DNA_glycosylase"/>
</dbReference>
<keyword evidence="8" id="KW-0326">Glycosidase</keyword>
<keyword evidence="13" id="KW-1185">Reference proteome</keyword>
<protein>
    <recommendedName>
        <fullName evidence="2">DNA-(apurinic or apyrimidinic site) lyase</fullName>
        <ecNumber evidence="2">4.2.99.18</ecNumber>
    </recommendedName>
</protein>
<dbReference type="GO" id="GO:0006289">
    <property type="term" value="P:nucleotide-excision repair"/>
    <property type="evidence" value="ECO:0007669"/>
    <property type="project" value="InterPro"/>
</dbReference>
<evidence type="ECO:0000256" key="6">
    <source>
        <dbReference type="ARBA" id="ARBA00023239"/>
    </source>
</evidence>
<name>A0A5B8MH29_9CHLO</name>
<dbReference type="InterPro" id="IPR012904">
    <property type="entry name" value="OGG_N"/>
</dbReference>
<dbReference type="CDD" id="cd00056">
    <property type="entry name" value="ENDO3c"/>
    <property type="match status" value="1"/>
</dbReference>
<dbReference type="GO" id="GO:0034039">
    <property type="term" value="F:8-oxo-7,8-dihydroguanine DNA N-glycosylase activity"/>
    <property type="evidence" value="ECO:0007669"/>
    <property type="project" value="TreeGrafter"/>
</dbReference>
<proteinExistence type="inferred from homology"/>
<feature type="compositionally biased region" description="Basic and acidic residues" evidence="10">
    <location>
        <begin position="340"/>
        <end position="361"/>
    </location>
</feature>
<reference evidence="12 13" key="1">
    <citation type="submission" date="2018-07" db="EMBL/GenBank/DDBJ databases">
        <title>The complete nuclear genome of the prasinophyte Chloropicon primus (CCMP1205).</title>
        <authorList>
            <person name="Pombert J.-F."/>
            <person name="Otis C."/>
            <person name="Turmel M."/>
            <person name="Lemieux C."/>
        </authorList>
    </citation>
    <scope>NUCLEOTIDE SEQUENCE [LARGE SCALE GENOMIC DNA]</scope>
    <source>
        <strain evidence="12 13">CCMP1205</strain>
    </source>
</reference>
<dbReference type="PANTHER" id="PTHR10242:SF2">
    <property type="entry name" value="N-GLYCOSYLASE_DNA LYASE"/>
    <property type="match status" value="1"/>
</dbReference>
<feature type="domain" description="HhH-GPD" evidence="11">
    <location>
        <begin position="135"/>
        <end position="306"/>
    </location>
</feature>
<dbReference type="Pfam" id="PF07934">
    <property type="entry name" value="OGG_N"/>
    <property type="match status" value="1"/>
</dbReference>
<evidence type="ECO:0000256" key="10">
    <source>
        <dbReference type="SAM" id="MobiDB-lite"/>
    </source>
</evidence>
<dbReference type="Proteomes" id="UP000316726">
    <property type="component" value="Chromosome 3"/>
</dbReference>
<gene>
    <name evidence="12" type="ORF">A3770_03p20990</name>
</gene>
<dbReference type="GO" id="GO:0006285">
    <property type="term" value="P:base-excision repair, AP site formation"/>
    <property type="evidence" value="ECO:0007669"/>
    <property type="project" value="TreeGrafter"/>
</dbReference>